<dbReference type="SUPFAM" id="SSF55729">
    <property type="entry name" value="Acyl-CoA N-acyltransferases (Nat)"/>
    <property type="match status" value="1"/>
</dbReference>
<comment type="caution">
    <text evidence="2">The sequence shown here is derived from an EMBL/GenBank/DDBJ whole genome shotgun (WGS) entry which is preliminary data.</text>
</comment>
<evidence type="ECO:0000313" key="2">
    <source>
        <dbReference type="EMBL" id="MDP1028577.1"/>
    </source>
</evidence>
<dbReference type="InterPro" id="IPR051531">
    <property type="entry name" value="N-acetyltransferase"/>
</dbReference>
<dbReference type="Pfam" id="PF13302">
    <property type="entry name" value="Acetyltransf_3"/>
    <property type="match status" value="1"/>
</dbReference>
<gene>
    <name evidence="2" type="ORF">Q5H91_15240</name>
</gene>
<keyword evidence="3" id="KW-1185">Reference proteome</keyword>
<organism evidence="2 3">
    <name type="scientific">Sphingomonas aurea</name>
    <dbReference type="NCBI Taxonomy" id="3063994"/>
    <lineage>
        <taxon>Bacteria</taxon>
        <taxon>Pseudomonadati</taxon>
        <taxon>Pseudomonadota</taxon>
        <taxon>Alphaproteobacteria</taxon>
        <taxon>Sphingomonadales</taxon>
        <taxon>Sphingomonadaceae</taxon>
        <taxon>Sphingomonas</taxon>
    </lineage>
</organism>
<dbReference type="EMBL" id="JAUUDS010000011">
    <property type="protein sequence ID" value="MDP1028577.1"/>
    <property type="molecule type" value="Genomic_DNA"/>
</dbReference>
<dbReference type="InterPro" id="IPR016181">
    <property type="entry name" value="Acyl_CoA_acyltransferase"/>
</dbReference>
<reference evidence="2 3" key="1">
    <citation type="submission" date="2023-07" db="EMBL/GenBank/DDBJ databases">
        <authorList>
            <person name="Kim M.K."/>
        </authorList>
    </citation>
    <scope>NUCLEOTIDE SEQUENCE [LARGE SCALE GENOMIC DNA]</scope>
    <source>
        <strain evidence="2 3">KR1UV-12</strain>
    </source>
</reference>
<dbReference type="RefSeq" id="WP_305174311.1">
    <property type="nucleotide sequence ID" value="NZ_JAUUDS010000011.1"/>
</dbReference>
<protein>
    <submittedName>
        <fullName evidence="2">GNAT family N-acetyltransferase</fullName>
    </submittedName>
</protein>
<dbReference type="Proteomes" id="UP001230685">
    <property type="component" value="Unassembled WGS sequence"/>
</dbReference>
<dbReference type="PANTHER" id="PTHR43792:SF16">
    <property type="entry name" value="N-ACETYLTRANSFERASE DOMAIN-CONTAINING PROTEIN"/>
    <property type="match status" value="1"/>
</dbReference>
<proteinExistence type="predicted"/>
<feature type="domain" description="N-acetyltransferase" evidence="1">
    <location>
        <begin position="11"/>
        <end position="171"/>
    </location>
</feature>
<dbReference type="InterPro" id="IPR000182">
    <property type="entry name" value="GNAT_dom"/>
</dbReference>
<accession>A0ABT9ENP2</accession>
<sequence>MTAPTLRTARLILSGHRPDDLDALTAIWSDPLVYAHIGGRARDREEVWLRLLRHIGQWTAFGHGMWVLREAETGQIVGEAGLMTSRRTVEPPLPDLPEAGWTLASYAHGRGLAREAMEAVLDWAGHAGVARTGCIIDPDNAASIRLAERLGYRAAGEARYGGRPILTFVRG</sequence>
<dbReference type="Gene3D" id="3.40.630.30">
    <property type="match status" value="1"/>
</dbReference>
<dbReference type="PROSITE" id="PS51186">
    <property type="entry name" value="GNAT"/>
    <property type="match status" value="1"/>
</dbReference>
<name>A0ABT9ENP2_9SPHN</name>
<evidence type="ECO:0000313" key="3">
    <source>
        <dbReference type="Proteomes" id="UP001230685"/>
    </source>
</evidence>
<dbReference type="PANTHER" id="PTHR43792">
    <property type="entry name" value="GNAT FAMILY, PUTATIVE (AFU_ORTHOLOGUE AFUA_3G00765)-RELATED-RELATED"/>
    <property type="match status" value="1"/>
</dbReference>
<evidence type="ECO:0000259" key="1">
    <source>
        <dbReference type="PROSITE" id="PS51186"/>
    </source>
</evidence>